<dbReference type="PANTHER" id="PTHR33204">
    <property type="entry name" value="TRANSCRIPTIONAL REGULATOR, MARR FAMILY"/>
    <property type="match status" value="1"/>
</dbReference>
<evidence type="ECO:0000256" key="1">
    <source>
        <dbReference type="ARBA" id="ARBA00023015"/>
    </source>
</evidence>
<evidence type="ECO:0000313" key="6">
    <source>
        <dbReference type="Proteomes" id="UP000534286"/>
    </source>
</evidence>
<keyword evidence="2 5" id="KW-0238">DNA-binding</keyword>
<proteinExistence type="predicted"/>
<dbReference type="AlphaFoldDB" id="A0A7W7RRY9"/>
<protein>
    <submittedName>
        <fullName evidence="5">DNA-binding HxlR family transcriptional regulator</fullName>
    </submittedName>
</protein>
<evidence type="ECO:0000256" key="2">
    <source>
        <dbReference type="ARBA" id="ARBA00023125"/>
    </source>
</evidence>
<dbReference type="InterPro" id="IPR002577">
    <property type="entry name" value="HTH_HxlR"/>
</dbReference>
<sequence length="107" mass="11964">MISLLGTETKRFTELRRDIGGISHRMLTVTLRELERDGIITRTIYAVMPPRVEYTLTPMGHALLDAVGNLVTWAEVHLEEIDAARTVYDAQAERASALTRPATRGSQ</sequence>
<keyword evidence="3" id="KW-0804">Transcription</keyword>
<evidence type="ECO:0000313" key="5">
    <source>
        <dbReference type="EMBL" id="MBB4937099.1"/>
    </source>
</evidence>
<dbReference type="Gene3D" id="1.10.10.10">
    <property type="entry name" value="Winged helix-like DNA-binding domain superfamily/Winged helix DNA-binding domain"/>
    <property type="match status" value="1"/>
</dbReference>
<comment type="caution">
    <text evidence="5">The sequence shown here is derived from an EMBL/GenBank/DDBJ whole genome shotgun (WGS) entry which is preliminary data.</text>
</comment>
<keyword evidence="1" id="KW-0805">Transcription regulation</keyword>
<organism evidence="5 6">
    <name type="scientific">Streptosporangium album</name>
    <dbReference type="NCBI Taxonomy" id="47479"/>
    <lineage>
        <taxon>Bacteria</taxon>
        <taxon>Bacillati</taxon>
        <taxon>Actinomycetota</taxon>
        <taxon>Actinomycetes</taxon>
        <taxon>Streptosporangiales</taxon>
        <taxon>Streptosporangiaceae</taxon>
        <taxon>Streptosporangium</taxon>
    </lineage>
</organism>
<dbReference type="Proteomes" id="UP000534286">
    <property type="component" value="Unassembled WGS sequence"/>
</dbReference>
<name>A0A7W7RRY9_9ACTN</name>
<keyword evidence="6" id="KW-1185">Reference proteome</keyword>
<feature type="domain" description="HTH hxlR-type" evidence="4">
    <location>
        <begin position="1"/>
        <end position="82"/>
    </location>
</feature>
<dbReference type="PROSITE" id="PS51118">
    <property type="entry name" value="HTH_HXLR"/>
    <property type="match status" value="1"/>
</dbReference>
<gene>
    <name evidence="5" type="ORF">FHR32_001404</name>
</gene>
<dbReference type="EMBL" id="JACHJU010000001">
    <property type="protein sequence ID" value="MBB4937099.1"/>
    <property type="molecule type" value="Genomic_DNA"/>
</dbReference>
<accession>A0A7W7RRY9</accession>
<dbReference type="PANTHER" id="PTHR33204:SF39">
    <property type="entry name" value="TRANSCRIPTIONAL REGULATORY PROTEIN"/>
    <property type="match status" value="1"/>
</dbReference>
<dbReference type="InterPro" id="IPR036390">
    <property type="entry name" value="WH_DNA-bd_sf"/>
</dbReference>
<dbReference type="SUPFAM" id="SSF46785">
    <property type="entry name" value="Winged helix' DNA-binding domain"/>
    <property type="match status" value="1"/>
</dbReference>
<dbReference type="Pfam" id="PF01638">
    <property type="entry name" value="HxlR"/>
    <property type="match status" value="1"/>
</dbReference>
<reference evidence="5 6" key="1">
    <citation type="submission" date="2020-08" db="EMBL/GenBank/DDBJ databases">
        <title>Sequencing the genomes of 1000 actinobacteria strains.</title>
        <authorList>
            <person name="Klenk H.-P."/>
        </authorList>
    </citation>
    <scope>NUCLEOTIDE SEQUENCE [LARGE SCALE GENOMIC DNA]</scope>
    <source>
        <strain evidence="5 6">DSM 43023</strain>
    </source>
</reference>
<evidence type="ECO:0000259" key="4">
    <source>
        <dbReference type="PROSITE" id="PS51118"/>
    </source>
</evidence>
<evidence type="ECO:0000256" key="3">
    <source>
        <dbReference type="ARBA" id="ARBA00023163"/>
    </source>
</evidence>
<dbReference type="InterPro" id="IPR036388">
    <property type="entry name" value="WH-like_DNA-bd_sf"/>
</dbReference>
<dbReference type="GO" id="GO:0003677">
    <property type="term" value="F:DNA binding"/>
    <property type="evidence" value="ECO:0007669"/>
    <property type="project" value="UniProtKB-KW"/>
</dbReference>